<keyword evidence="2" id="KW-1185">Reference proteome</keyword>
<sequence length="60" mass="6812">MARATWADHPERDSVMVREVLLRPVPWSSTVIFSRSHQEVGSSPLGRQKSLLVLVHFVSQ</sequence>
<dbReference type="EMBL" id="BTGU01000116">
    <property type="protein sequence ID" value="GMN61702.1"/>
    <property type="molecule type" value="Genomic_DNA"/>
</dbReference>
<evidence type="ECO:0000313" key="2">
    <source>
        <dbReference type="Proteomes" id="UP001187192"/>
    </source>
</evidence>
<dbReference type="Proteomes" id="UP001187192">
    <property type="component" value="Unassembled WGS sequence"/>
</dbReference>
<evidence type="ECO:0000313" key="1">
    <source>
        <dbReference type="EMBL" id="GMN61702.1"/>
    </source>
</evidence>
<protein>
    <submittedName>
        <fullName evidence="1">Uncharacterized protein</fullName>
    </submittedName>
</protein>
<dbReference type="AlphaFoldDB" id="A0AA88J4M1"/>
<reference evidence="1" key="1">
    <citation type="submission" date="2023-07" db="EMBL/GenBank/DDBJ databases">
        <title>draft genome sequence of fig (Ficus carica).</title>
        <authorList>
            <person name="Takahashi T."/>
            <person name="Nishimura K."/>
        </authorList>
    </citation>
    <scope>NUCLEOTIDE SEQUENCE</scope>
</reference>
<accession>A0AA88J4M1</accession>
<proteinExistence type="predicted"/>
<comment type="caution">
    <text evidence="1">The sequence shown here is derived from an EMBL/GenBank/DDBJ whole genome shotgun (WGS) entry which is preliminary data.</text>
</comment>
<organism evidence="1 2">
    <name type="scientific">Ficus carica</name>
    <name type="common">Common fig</name>
    <dbReference type="NCBI Taxonomy" id="3494"/>
    <lineage>
        <taxon>Eukaryota</taxon>
        <taxon>Viridiplantae</taxon>
        <taxon>Streptophyta</taxon>
        <taxon>Embryophyta</taxon>
        <taxon>Tracheophyta</taxon>
        <taxon>Spermatophyta</taxon>
        <taxon>Magnoliopsida</taxon>
        <taxon>eudicotyledons</taxon>
        <taxon>Gunneridae</taxon>
        <taxon>Pentapetalae</taxon>
        <taxon>rosids</taxon>
        <taxon>fabids</taxon>
        <taxon>Rosales</taxon>
        <taxon>Moraceae</taxon>
        <taxon>Ficeae</taxon>
        <taxon>Ficus</taxon>
    </lineage>
</organism>
<gene>
    <name evidence="1" type="ORF">TIFTF001_030793</name>
</gene>
<name>A0AA88J4M1_FICCA</name>